<accession>A0AAE0VSP6</accession>
<evidence type="ECO:0000313" key="2">
    <source>
        <dbReference type="EMBL" id="KAK3588601.1"/>
    </source>
</evidence>
<dbReference type="AlphaFoldDB" id="A0AAE0VSP6"/>
<protein>
    <submittedName>
        <fullName evidence="2">Uncharacterized protein</fullName>
    </submittedName>
</protein>
<dbReference type="EMBL" id="JAEAOA010000183">
    <property type="protein sequence ID" value="KAK3588601.1"/>
    <property type="molecule type" value="Genomic_DNA"/>
</dbReference>
<reference evidence="2" key="1">
    <citation type="journal article" date="2021" name="Genome Biol. Evol.">
        <title>A High-Quality Reference Genome for a Parasitic Bivalve with Doubly Uniparental Inheritance (Bivalvia: Unionida).</title>
        <authorList>
            <person name="Smith C.H."/>
        </authorList>
    </citation>
    <scope>NUCLEOTIDE SEQUENCE</scope>
    <source>
        <strain evidence="2">CHS0354</strain>
    </source>
</reference>
<reference evidence="2" key="2">
    <citation type="journal article" date="2021" name="Genome Biol. Evol.">
        <title>Developing a high-quality reference genome for a parasitic bivalve with doubly uniparental inheritance (Bivalvia: Unionida).</title>
        <authorList>
            <person name="Smith C.H."/>
        </authorList>
    </citation>
    <scope>NUCLEOTIDE SEQUENCE</scope>
    <source>
        <strain evidence="2">CHS0354</strain>
        <tissue evidence="2">Mantle</tissue>
    </source>
</reference>
<keyword evidence="3" id="KW-1185">Reference proteome</keyword>
<keyword evidence="1" id="KW-1133">Transmembrane helix</keyword>
<proteinExistence type="predicted"/>
<dbReference type="Proteomes" id="UP001195483">
    <property type="component" value="Unassembled WGS sequence"/>
</dbReference>
<dbReference type="PANTHER" id="PTHR35972:SF1">
    <property type="entry name" value="SINGLE-PASS MEMBRANE AND COILED-COIL DOMAIN-CONTAINING PROTEIN 3"/>
    <property type="match status" value="1"/>
</dbReference>
<reference evidence="2" key="3">
    <citation type="submission" date="2023-05" db="EMBL/GenBank/DDBJ databases">
        <authorList>
            <person name="Smith C.H."/>
        </authorList>
    </citation>
    <scope>NUCLEOTIDE SEQUENCE</scope>
    <source>
        <strain evidence="2">CHS0354</strain>
        <tissue evidence="2">Mantle</tissue>
    </source>
</reference>
<feature type="transmembrane region" description="Helical" evidence="1">
    <location>
        <begin position="133"/>
        <end position="151"/>
    </location>
</feature>
<gene>
    <name evidence="2" type="ORF">CHS0354_001926</name>
</gene>
<dbReference type="PANTHER" id="PTHR35972">
    <property type="entry name" value="SINGLE-PASS MEMBRANE AND COILED-COIL DOMAIN-CONTAINING PROTEIN 3"/>
    <property type="match status" value="1"/>
</dbReference>
<comment type="caution">
    <text evidence="2">The sequence shown here is derived from an EMBL/GenBank/DDBJ whole genome shotgun (WGS) entry which is preliminary data.</text>
</comment>
<feature type="transmembrane region" description="Helical" evidence="1">
    <location>
        <begin position="171"/>
        <end position="195"/>
    </location>
</feature>
<keyword evidence="1" id="KW-0472">Membrane</keyword>
<dbReference type="InterPro" id="IPR040004">
    <property type="entry name" value="SMCO3"/>
</dbReference>
<name>A0AAE0VSP6_9BIVA</name>
<organism evidence="2 3">
    <name type="scientific">Potamilus streckersoni</name>
    <dbReference type="NCBI Taxonomy" id="2493646"/>
    <lineage>
        <taxon>Eukaryota</taxon>
        <taxon>Metazoa</taxon>
        <taxon>Spiralia</taxon>
        <taxon>Lophotrochozoa</taxon>
        <taxon>Mollusca</taxon>
        <taxon>Bivalvia</taxon>
        <taxon>Autobranchia</taxon>
        <taxon>Heteroconchia</taxon>
        <taxon>Palaeoheterodonta</taxon>
        <taxon>Unionida</taxon>
        <taxon>Unionoidea</taxon>
        <taxon>Unionidae</taxon>
        <taxon>Ambleminae</taxon>
        <taxon>Lampsilini</taxon>
        <taxon>Potamilus</taxon>
    </lineage>
</organism>
<evidence type="ECO:0000313" key="3">
    <source>
        <dbReference type="Proteomes" id="UP001195483"/>
    </source>
</evidence>
<keyword evidence="1" id="KW-0812">Transmembrane</keyword>
<sequence>MDLIERWTEKTLSKTMCWSDIFFPGNSKKETKLEECRRLKALLGDCCSALNHLIDRIEEHFPGEKLEKIYVQTSACLGDNCIIIIERINQIDNLLEWNEFGLETRIDTKLFRDLKDLNTDFEKIIIRISKYKSIFMGIVIGFVFGFVFWTMMGMMECTIDDLNFGKIKTLIFALLMVAVLLVGITMTLSVLYGVLEREKLNQALEKYARDVENFKPIARTFCLNIGKVSELIEMHTKR</sequence>
<evidence type="ECO:0000256" key="1">
    <source>
        <dbReference type="SAM" id="Phobius"/>
    </source>
</evidence>